<reference evidence="2" key="3">
    <citation type="submission" date="2022-06" db="UniProtKB">
        <authorList>
            <consortium name="EnsemblPlants"/>
        </authorList>
    </citation>
    <scope>IDENTIFICATION</scope>
</reference>
<keyword evidence="3" id="KW-1185">Reference proteome</keyword>
<organism evidence="2 3">
    <name type="scientific">Triticum urartu</name>
    <name type="common">Red wild einkorn</name>
    <name type="synonym">Crithodium urartu</name>
    <dbReference type="NCBI Taxonomy" id="4572"/>
    <lineage>
        <taxon>Eukaryota</taxon>
        <taxon>Viridiplantae</taxon>
        <taxon>Streptophyta</taxon>
        <taxon>Embryophyta</taxon>
        <taxon>Tracheophyta</taxon>
        <taxon>Spermatophyta</taxon>
        <taxon>Magnoliopsida</taxon>
        <taxon>Liliopsida</taxon>
        <taxon>Poales</taxon>
        <taxon>Poaceae</taxon>
        <taxon>BOP clade</taxon>
        <taxon>Pooideae</taxon>
        <taxon>Triticodae</taxon>
        <taxon>Triticeae</taxon>
        <taxon>Triticinae</taxon>
        <taxon>Triticum</taxon>
    </lineage>
</organism>
<dbReference type="AlphaFoldDB" id="A0A8R7R2I9"/>
<dbReference type="EnsemblPlants" id="TuG1812G0700002066.01.T01">
    <property type="protein sequence ID" value="TuG1812G0700002066.01.T01"/>
    <property type="gene ID" value="TuG1812G0700002066.01"/>
</dbReference>
<protein>
    <submittedName>
        <fullName evidence="2">Uncharacterized protein</fullName>
    </submittedName>
</protein>
<evidence type="ECO:0000313" key="3">
    <source>
        <dbReference type="Proteomes" id="UP000015106"/>
    </source>
</evidence>
<proteinExistence type="predicted"/>
<reference evidence="3" key="1">
    <citation type="journal article" date="2013" name="Nature">
        <title>Draft genome of the wheat A-genome progenitor Triticum urartu.</title>
        <authorList>
            <person name="Ling H.Q."/>
            <person name="Zhao S."/>
            <person name="Liu D."/>
            <person name="Wang J."/>
            <person name="Sun H."/>
            <person name="Zhang C."/>
            <person name="Fan H."/>
            <person name="Li D."/>
            <person name="Dong L."/>
            <person name="Tao Y."/>
            <person name="Gao C."/>
            <person name="Wu H."/>
            <person name="Li Y."/>
            <person name="Cui Y."/>
            <person name="Guo X."/>
            <person name="Zheng S."/>
            <person name="Wang B."/>
            <person name="Yu K."/>
            <person name="Liang Q."/>
            <person name="Yang W."/>
            <person name="Lou X."/>
            <person name="Chen J."/>
            <person name="Feng M."/>
            <person name="Jian J."/>
            <person name="Zhang X."/>
            <person name="Luo G."/>
            <person name="Jiang Y."/>
            <person name="Liu J."/>
            <person name="Wang Z."/>
            <person name="Sha Y."/>
            <person name="Zhang B."/>
            <person name="Wu H."/>
            <person name="Tang D."/>
            <person name="Shen Q."/>
            <person name="Xue P."/>
            <person name="Zou S."/>
            <person name="Wang X."/>
            <person name="Liu X."/>
            <person name="Wang F."/>
            <person name="Yang Y."/>
            <person name="An X."/>
            <person name="Dong Z."/>
            <person name="Zhang K."/>
            <person name="Zhang X."/>
            <person name="Luo M.C."/>
            <person name="Dvorak J."/>
            <person name="Tong Y."/>
            <person name="Wang J."/>
            <person name="Yang H."/>
            <person name="Li Z."/>
            <person name="Wang D."/>
            <person name="Zhang A."/>
            <person name="Wang J."/>
        </authorList>
    </citation>
    <scope>NUCLEOTIDE SEQUENCE</scope>
    <source>
        <strain evidence="3">cv. G1812</strain>
    </source>
</reference>
<feature type="compositionally biased region" description="Pro residues" evidence="1">
    <location>
        <begin position="104"/>
        <end position="113"/>
    </location>
</feature>
<evidence type="ECO:0000256" key="1">
    <source>
        <dbReference type="SAM" id="MobiDB-lite"/>
    </source>
</evidence>
<accession>A0A8R7R2I9</accession>
<dbReference type="Proteomes" id="UP000015106">
    <property type="component" value="Chromosome 7"/>
</dbReference>
<dbReference type="Gramene" id="TuG1812G0700002066.01.T02">
    <property type="protein sequence ID" value="TuG1812G0700002066.01.T02"/>
    <property type="gene ID" value="TuG1812G0700002066.01"/>
</dbReference>
<feature type="region of interest" description="Disordered" evidence="1">
    <location>
        <begin position="26"/>
        <end position="67"/>
    </location>
</feature>
<reference evidence="2" key="2">
    <citation type="submission" date="2018-03" db="EMBL/GenBank/DDBJ databases">
        <title>The Triticum urartu genome reveals the dynamic nature of wheat genome evolution.</title>
        <authorList>
            <person name="Ling H."/>
            <person name="Ma B."/>
            <person name="Shi X."/>
            <person name="Liu H."/>
            <person name="Dong L."/>
            <person name="Sun H."/>
            <person name="Cao Y."/>
            <person name="Gao Q."/>
            <person name="Zheng S."/>
            <person name="Li Y."/>
            <person name="Yu Y."/>
            <person name="Du H."/>
            <person name="Qi M."/>
            <person name="Li Y."/>
            <person name="Yu H."/>
            <person name="Cui Y."/>
            <person name="Wang N."/>
            <person name="Chen C."/>
            <person name="Wu H."/>
            <person name="Zhao Y."/>
            <person name="Zhang J."/>
            <person name="Li Y."/>
            <person name="Zhou W."/>
            <person name="Zhang B."/>
            <person name="Hu W."/>
            <person name="Eijk M."/>
            <person name="Tang J."/>
            <person name="Witsenboer H."/>
            <person name="Zhao S."/>
            <person name="Li Z."/>
            <person name="Zhang A."/>
            <person name="Wang D."/>
            <person name="Liang C."/>
        </authorList>
    </citation>
    <scope>NUCLEOTIDE SEQUENCE [LARGE SCALE GENOMIC DNA]</scope>
    <source>
        <strain evidence="2">cv. G1812</strain>
    </source>
</reference>
<name>A0A8R7R2I9_TRIUA</name>
<evidence type="ECO:0000313" key="2">
    <source>
        <dbReference type="EnsemblPlants" id="TuG1812G0700002066.01.T02"/>
    </source>
</evidence>
<dbReference type="Gramene" id="TuG1812G0700002066.01.T01">
    <property type="protein sequence ID" value="TuG1812G0700002066.01.T01"/>
    <property type="gene ID" value="TuG1812G0700002066.01"/>
</dbReference>
<dbReference type="EnsemblPlants" id="TuG1812G0700002066.01.T02">
    <property type="protein sequence ID" value="TuG1812G0700002066.01.T02"/>
    <property type="gene ID" value="TuG1812G0700002066.01"/>
</dbReference>
<feature type="region of interest" description="Disordered" evidence="1">
    <location>
        <begin position="88"/>
        <end position="123"/>
    </location>
</feature>
<feature type="compositionally biased region" description="Basic residues" evidence="1">
    <location>
        <begin position="32"/>
        <end position="59"/>
    </location>
</feature>
<sequence length="245" mass="27957">MWARHAAGIYTGVGVPPLSILLPPPHLPHLPRIARRRRPPPQIARRRRPPPQIARRRRPPPPVGPPGYQWPPFSMVLAQAAAALAALRGGRGAPPCSRARPRKQPPSPTPTPPQWAYWRPGNENLSKKNKNYDQQLRIYRRLENSHRVNKMELAYFTIPEGLLIQPAHIVNKLRDIVSLYNMMMPLRQRALYKYLDGYSGKETDKINKILVKTVLCVDDKIAEILAAGWYCPPRPNVFDDLPRLN</sequence>